<dbReference type="Gene3D" id="1.20.1560.10">
    <property type="entry name" value="ABC transporter type 1, transmembrane domain"/>
    <property type="match status" value="1"/>
</dbReference>
<name>A0A7R9ME78_9ACAR</name>
<accession>A0A7R9ME78</accession>
<dbReference type="EMBL" id="OC929727">
    <property type="protein sequence ID" value="CAD7658395.1"/>
    <property type="molecule type" value="Genomic_DNA"/>
</dbReference>
<keyword evidence="4" id="KW-0547">Nucleotide-binding</keyword>
<evidence type="ECO:0000313" key="9">
    <source>
        <dbReference type="EMBL" id="CAD7658395.1"/>
    </source>
</evidence>
<evidence type="ECO:0000256" key="8">
    <source>
        <dbReference type="SAM" id="Phobius"/>
    </source>
</evidence>
<reference evidence="9" key="1">
    <citation type="submission" date="2020-11" db="EMBL/GenBank/DDBJ databases">
        <authorList>
            <person name="Tran Van P."/>
        </authorList>
    </citation>
    <scope>NUCLEOTIDE SEQUENCE</scope>
</reference>
<protein>
    <recommendedName>
        <fullName evidence="11">ABC transmembrane type-1 domain-containing protein</fullName>
    </recommendedName>
</protein>
<dbReference type="GO" id="GO:0042626">
    <property type="term" value="F:ATPase-coupled transmembrane transporter activity"/>
    <property type="evidence" value="ECO:0007669"/>
    <property type="project" value="TreeGrafter"/>
</dbReference>
<dbReference type="InterPro" id="IPR050173">
    <property type="entry name" value="ABC_transporter_C-like"/>
</dbReference>
<dbReference type="GO" id="GO:0016020">
    <property type="term" value="C:membrane"/>
    <property type="evidence" value="ECO:0007669"/>
    <property type="project" value="UniProtKB-SubCell"/>
</dbReference>
<keyword evidence="10" id="KW-1185">Reference proteome</keyword>
<keyword evidence="7 8" id="KW-0472">Membrane</keyword>
<proteinExistence type="inferred from homology"/>
<evidence type="ECO:0000256" key="4">
    <source>
        <dbReference type="ARBA" id="ARBA00022741"/>
    </source>
</evidence>
<dbReference type="Proteomes" id="UP000728032">
    <property type="component" value="Unassembled WGS sequence"/>
</dbReference>
<evidence type="ECO:0000256" key="3">
    <source>
        <dbReference type="ARBA" id="ARBA00022692"/>
    </source>
</evidence>
<feature type="non-terminal residue" evidence="9">
    <location>
        <position position="1"/>
    </location>
</feature>
<dbReference type="Gene3D" id="3.40.50.300">
    <property type="entry name" value="P-loop containing nucleotide triphosphate hydrolases"/>
    <property type="match status" value="1"/>
</dbReference>
<comment type="subcellular location">
    <subcellularLocation>
        <location evidence="1">Membrane</location>
        <topology evidence="1">Multi-pass membrane protein</topology>
    </subcellularLocation>
</comment>
<dbReference type="InterPro" id="IPR036640">
    <property type="entry name" value="ABC1_TM_sf"/>
</dbReference>
<dbReference type="PANTHER" id="PTHR24223:SF456">
    <property type="entry name" value="MULTIDRUG RESISTANCE-ASSOCIATED PROTEIN LETHAL(2)03659"/>
    <property type="match status" value="1"/>
</dbReference>
<organism evidence="9">
    <name type="scientific">Oppiella nova</name>
    <dbReference type="NCBI Taxonomy" id="334625"/>
    <lineage>
        <taxon>Eukaryota</taxon>
        <taxon>Metazoa</taxon>
        <taxon>Ecdysozoa</taxon>
        <taxon>Arthropoda</taxon>
        <taxon>Chelicerata</taxon>
        <taxon>Arachnida</taxon>
        <taxon>Acari</taxon>
        <taxon>Acariformes</taxon>
        <taxon>Sarcoptiformes</taxon>
        <taxon>Oribatida</taxon>
        <taxon>Brachypylina</taxon>
        <taxon>Oppioidea</taxon>
        <taxon>Oppiidae</taxon>
        <taxon>Oppiella</taxon>
    </lineage>
</organism>
<evidence type="ECO:0000256" key="6">
    <source>
        <dbReference type="ARBA" id="ARBA00022989"/>
    </source>
</evidence>
<evidence type="ECO:0000256" key="5">
    <source>
        <dbReference type="ARBA" id="ARBA00022840"/>
    </source>
</evidence>
<evidence type="ECO:0008006" key="11">
    <source>
        <dbReference type="Google" id="ProtNLM"/>
    </source>
</evidence>
<keyword evidence="6 8" id="KW-1133">Transmembrane helix</keyword>
<keyword evidence="3 8" id="KW-0812">Transmembrane</keyword>
<evidence type="ECO:0000256" key="7">
    <source>
        <dbReference type="ARBA" id="ARBA00023136"/>
    </source>
</evidence>
<dbReference type="PANTHER" id="PTHR24223">
    <property type="entry name" value="ATP-BINDING CASSETTE SUB-FAMILY C"/>
    <property type="match status" value="1"/>
</dbReference>
<dbReference type="EMBL" id="CAJPVJ010014902">
    <property type="protein sequence ID" value="CAG2175581.1"/>
    <property type="molecule type" value="Genomic_DNA"/>
</dbReference>
<gene>
    <name evidence="9" type="ORF">ONB1V03_LOCUS15016</name>
</gene>
<sequence length="183" mass="20255">MYAWEQSFAKLVATARLNEVLGIQRALFLNAFNLSVYLAAPRIILFACFMAYVLTGNLLTAKAVFITMALFNTLKTTSMTLFPYAIAQWAELTVSCSRIQTFLELGEMEPKTYNTIGFGDLAASPKTNAKPKSSLIMSILNELPVLEGSIQTVGTISYASQEAWSFNNSVRNNILLGSEYDEH</sequence>
<evidence type="ECO:0000313" key="10">
    <source>
        <dbReference type="Proteomes" id="UP000728032"/>
    </source>
</evidence>
<dbReference type="GO" id="GO:0005524">
    <property type="term" value="F:ATP binding"/>
    <property type="evidence" value="ECO:0007669"/>
    <property type="project" value="UniProtKB-KW"/>
</dbReference>
<feature type="transmembrane region" description="Helical" evidence="8">
    <location>
        <begin position="43"/>
        <end position="71"/>
    </location>
</feature>
<comment type="similarity">
    <text evidence="2">Belongs to the ABC transporter superfamily. ABCC family. Conjugate transporter (TC 3.A.1.208) subfamily.</text>
</comment>
<dbReference type="InterPro" id="IPR027417">
    <property type="entry name" value="P-loop_NTPase"/>
</dbReference>
<dbReference type="OrthoDB" id="6500128at2759"/>
<keyword evidence="5" id="KW-0067">ATP-binding</keyword>
<evidence type="ECO:0000256" key="1">
    <source>
        <dbReference type="ARBA" id="ARBA00004141"/>
    </source>
</evidence>
<evidence type="ECO:0000256" key="2">
    <source>
        <dbReference type="ARBA" id="ARBA00009726"/>
    </source>
</evidence>
<dbReference type="AlphaFoldDB" id="A0A7R9ME78"/>